<keyword evidence="6" id="KW-0482">Metalloprotease</keyword>
<evidence type="ECO:0000256" key="3">
    <source>
        <dbReference type="ARBA" id="ARBA00022670"/>
    </source>
</evidence>
<name>A0AAP9NII0_9GAMM</name>
<protein>
    <recommendedName>
        <fullName evidence="8">Peptidase M14 domain-containing protein</fullName>
    </recommendedName>
</protein>
<gene>
    <name evidence="9" type="ORF">FX987_00463</name>
</gene>
<dbReference type="GO" id="GO:0006508">
    <property type="term" value="P:proteolysis"/>
    <property type="evidence" value="ECO:0007669"/>
    <property type="project" value="UniProtKB-KW"/>
</dbReference>
<proteinExistence type="inferred from homology"/>
<comment type="cofactor">
    <cofactor evidence="1">
        <name>Zn(2+)</name>
        <dbReference type="ChEBI" id="CHEBI:29105"/>
    </cofactor>
</comment>
<dbReference type="InterPro" id="IPR000834">
    <property type="entry name" value="Peptidase_M14"/>
</dbReference>
<comment type="similarity">
    <text evidence="2 7">Belongs to the peptidase M14 family.</text>
</comment>
<evidence type="ECO:0000256" key="4">
    <source>
        <dbReference type="ARBA" id="ARBA00022801"/>
    </source>
</evidence>
<dbReference type="InterPro" id="IPR038255">
    <property type="entry name" value="PBS_linker_sf"/>
</dbReference>
<keyword evidence="10" id="KW-1185">Reference proteome</keyword>
<dbReference type="GO" id="GO:0008270">
    <property type="term" value="F:zinc ion binding"/>
    <property type="evidence" value="ECO:0007669"/>
    <property type="project" value="InterPro"/>
</dbReference>
<reference evidence="9 10" key="1">
    <citation type="submission" date="2019-12" db="EMBL/GenBank/DDBJ databases">
        <title>Genome sequencing and assembly of endphytes of Porphyra tenera.</title>
        <authorList>
            <person name="Park J.M."/>
            <person name="Shin R."/>
            <person name="Jo S.H."/>
        </authorList>
    </citation>
    <scope>NUCLEOTIDE SEQUENCE [LARGE SCALE GENOMIC DNA]</scope>
    <source>
        <strain evidence="9 10">GPM3</strain>
    </source>
</reference>
<feature type="domain" description="Peptidase M14" evidence="8">
    <location>
        <begin position="149"/>
        <end position="413"/>
    </location>
</feature>
<evidence type="ECO:0000256" key="2">
    <source>
        <dbReference type="ARBA" id="ARBA00005988"/>
    </source>
</evidence>
<accession>A0AAP9NII0</accession>
<dbReference type="GO" id="GO:0004181">
    <property type="term" value="F:metallocarboxypeptidase activity"/>
    <property type="evidence" value="ECO:0007669"/>
    <property type="project" value="InterPro"/>
</dbReference>
<dbReference type="EMBL" id="CP054580">
    <property type="protein sequence ID" value="QKS22712.1"/>
    <property type="molecule type" value="Genomic_DNA"/>
</dbReference>
<dbReference type="PROSITE" id="PS52035">
    <property type="entry name" value="PEPTIDASE_M14"/>
    <property type="match status" value="1"/>
</dbReference>
<organism evidence="9 10">
    <name type="scientific">Vreelandella titanicae</name>
    <dbReference type="NCBI Taxonomy" id="664683"/>
    <lineage>
        <taxon>Bacteria</taxon>
        <taxon>Pseudomonadati</taxon>
        <taxon>Pseudomonadota</taxon>
        <taxon>Gammaproteobacteria</taxon>
        <taxon>Oceanospirillales</taxon>
        <taxon>Halomonadaceae</taxon>
        <taxon>Vreelandella</taxon>
    </lineage>
</organism>
<dbReference type="InterPro" id="IPR025282">
    <property type="entry name" value="DUF4214"/>
</dbReference>
<dbReference type="PANTHER" id="PTHR11705">
    <property type="entry name" value="PROTEASE FAMILY M14 CARBOXYPEPTIDASE A,B"/>
    <property type="match status" value="1"/>
</dbReference>
<evidence type="ECO:0000313" key="10">
    <source>
        <dbReference type="Proteomes" id="UP000509761"/>
    </source>
</evidence>
<evidence type="ECO:0000256" key="6">
    <source>
        <dbReference type="ARBA" id="ARBA00023049"/>
    </source>
</evidence>
<dbReference type="PANTHER" id="PTHR11705:SF143">
    <property type="entry name" value="SLL0236 PROTEIN"/>
    <property type="match status" value="1"/>
</dbReference>
<dbReference type="Gene3D" id="1.10.3130.20">
    <property type="entry name" value="Phycobilisome linker domain"/>
    <property type="match status" value="1"/>
</dbReference>
<keyword evidence="4" id="KW-0378">Hydrolase</keyword>
<evidence type="ECO:0000313" key="9">
    <source>
        <dbReference type="EMBL" id="QKS22712.1"/>
    </source>
</evidence>
<dbReference type="Pfam" id="PF13946">
    <property type="entry name" value="DUF4214"/>
    <property type="match status" value="1"/>
</dbReference>
<dbReference type="Pfam" id="PF00246">
    <property type="entry name" value="Peptidase_M14"/>
    <property type="match status" value="1"/>
</dbReference>
<feature type="active site" description="Proton donor/acceptor" evidence="7">
    <location>
        <position position="391"/>
    </location>
</feature>
<dbReference type="SUPFAM" id="SSF53187">
    <property type="entry name" value="Zn-dependent exopeptidases"/>
    <property type="match status" value="1"/>
</dbReference>
<evidence type="ECO:0000259" key="8">
    <source>
        <dbReference type="PROSITE" id="PS52035"/>
    </source>
</evidence>
<sequence>MMTTLSIEKNLQTLYLGVLGRAADPDGFNYWLEQVESGSVDMDGVSAFMLQSEEFQARRIELSELEDNEWINEVYQSLFAREAETEGIEYWSEQASAGLSPQALLQALIGGASPTDAEALEAYASIANFYSSSVDADSYDAERPLVQDGFRSNEQLYQDLEALDASYDTLSLEQVGESLEGRPLYSATVGEGVRQLMIVTQQHGDEPTGTEAAMHFLEWLSGDSEAAQALREQVTLTVMPRVNPDGFERWEGLVAGELDPETTIDPRRNSEDIDLNRTWDSSEVIDASLIPETTAVRQVVEAIQPELILDYHNQNNYINESGKLDTMSILWPTNDDVDPTITATAQQAAVAISQGLDDFDYGYLSLFPGGDTPQIARNGIAIDGVPTLLIEQRGLEELSLKALEGLELDFDAVSSAIVLEGVLSMLGVVEAMGKNSFDSIDPALATLIPERGERIEFDEIYAEEIEWAGEGEESHQGEIGAGLDTLMESTPIIGTSEPLHQELLVA</sequence>
<evidence type="ECO:0000256" key="5">
    <source>
        <dbReference type="ARBA" id="ARBA00022833"/>
    </source>
</evidence>
<dbReference type="SMART" id="SM00631">
    <property type="entry name" value="Zn_pept"/>
    <property type="match status" value="1"/>
</dbReference>
<dbReference type="RefSeq" id="WP_089690604.1">
    <property type="nucleotide sequence ID" value="NZ_CP054580.1"/>
</dbReference>
<dbReference type="Proteomes" id="UP000509761">
    <property type="component" value="Chromosome"/>
</dbReference>
<dbReference type="Gene3D" id="3.40.630.10">
    <property type="entry name" value="Zn peptidases"/>
    <property type="match status" value="1"/>
</dbReference>
<evidence type="ECO:0000256" key="1">
    <source>
        <dbReference type="ARBA" id="ARBA00001947"/>
    </source>
</evidence>
<dbReference type="GO" id="GO:0005615">
    <property type="term" value="C:extracellular space"/>
    <property type="evidence" value="ECO:0007669"/>
    <property type="project" value="TreeGrafter"/>
</dbReference>
<keyword evidence="5" id="KW-0862">Zinc</keyword>
<dbReference type="AlphaFoldDB" id="A0AAP9NII0"/>
<evidence type="ECO:0000256" key="7">
    <source>
        <dbReference type="PROSITE-ProRule" id="PRU01379"/>
    </source>
</evidence>
<keyword evidence="3" id="KW-0645">Protease</keyword>